<sequence length="97" mass="10749">MNSINNVQQLSPESLFDLLKTEFPAYVNEQIGSNLAVEFAHVADIINISFPEVIEGNAYTITVNNDSLELTDHTTEGTYNTELLEEQLVSFLTLKAG</sequence>
<dbReference type="AlphaFoldDB" id="A0A4R6IGR8"/>
<dbReference type="RefSeq" id="WP_133555665.1">
    <property type="nucleotide sequence ID" value="NZ_SNWM01000003.1"/>
</dbReference>
<dbReference type="EMBL" id="SNWM01000003">
    <property type="protein sequence ID" value="TDO21284.1"/>
    <property type="molecule type" value="Genomic_DNA"/>
</dbReference>
<reference evidence="1 2" key="1">
    <citation type="submission" date="2019-03" db="EMBL/GenBank/DDBJ databases">
        <title>Genomic Encyclopedia of Archaeal and Bacterial Type Strains, Phase II (KMG-II): from individual species to whole genera.</title>
        <authorList>
            <person name="Goeker M."/>
        </authorList>
    </citation>
    <scope>NUCLEOTIDE SEQUENCE [LARGE SCALE GENOMIC DNA]</scope>
    <source>
        <strain evidence="1 2">DSM 19034</strain>
    </source>
</reference>
<name>A0A4R6IGR8_9SPHI</name>
<evidence type="ECO:0000313" key="2">
    <source>
        <dbReference type="Proteomes" id="UP000295499"/>
    </source>
</evidence>
<proteinExistence type="predicted"/>
<keyword evidence="2" id="KW-1185">Reference proteome</keyword>
<organism evidence="1 2">
    <name type="scientific">Pedobacter duraquae</name>
    <dbReference type="NCBI Taxonomy" id="425511"/>
    <lineage>
        <taxon>Bacteria</taxon>
        <taxon>Pseudomonadati</taxon>
        <taxon>Bacteroidota</taxon>
        <taxon>Sphingobacteriia</taxon>
        <taxon>Sphingobacteriales</taxon>
        <taxon>Sphingobacteriaceae</taxon>
        <taxon>Pedobacter</taxon>
    </lineage>
</organism>
<protein>
    <submittedName>
        <fullName evidence="1">Uncharacterized protein</fullName>
    </submittedName>
</protein>
<comment type="caution">
    <text evidence="1">The sequence shown here is derived from an EMBL/GenBank/DDBJ whole genome shotgun (WGS) entry which is preliminary data.</text>
</comment>
<evidence type="ECO:0000313" key="1">
    <source>
        <dbReference type="EMBL" id="TDO21284.1"/>
    </source>
</evidence>
<dbReference type="Proteomes" id="UP000295499">
    <property type="component" value="Unassembled WGS sequence"/>
</dbReference>
<gene>
    <name evidence="1" type="ORF">CLV32_2388</name>
</gene>
<dbReference type="OrthoDB" id="797404at2"/>
<accession>A0A4R6IGR8</accession>